<evidence type="ECO:0000313" key="2">
    <source>
        <dbReference type="EMBL" id="MCH6468409.1"/>
    </source>
</evidence>
<protein>
    <submittedName>
        <fullName evidence="2">Excisionase family DNA-binding protein</fullName>
    </submittedName>
</protein>
<dbReference type="Pfam" id="PF12728">
    <property type="entry name" value="HTH_17"/>
    <property type="match status" value="1"/>
</dbReference>
<dbReference type="InterPro" id="IPR041657">
    <property type="entry name" value="HTH_17"/>
</dbReference>
<dbReference type="RefSeq" id="WP_241050085.1">
    <property type="nucleotide sequence ID" value="NZ_JAKZBV010000001.1"/>
</dbReference>
<keyword evidence="3" id="KW-1185">Reference proteome</keyword>
<dbReference type="SUPFAM" id="SSF46955">
    <property type="entry name" value="Putative DNA-binding domain"/>
    <property type="match status" value="1"/>
</dbReference>
<organism evidence="2 3">
    <name type="scientific">Sinomonas terrae</name>
    <dbReference type="NCBI Taxonomy" id="2908838"/>
    <lineage>
        <taxon>Bacteria</taxon>
        <taxon>Bacillati</taxon>
        <taxon>Actinomycetota</taxon>
        <taxon>Actinomycetes</taxon>
        <taxon>Micrococcales</taxon>
        <taxon>Micrococcaceae</taxon>
        <taxon>Sinomonas</taxon>
    </lineage>
</organism>
<evidence type="ECO:0000259" key="1">
    <source>
        <dbReference type="Pfam" id="PF12728"/>
    </source>
</evidence>
<feature type="domain" description="Helix-turn-helix" evidence="1">
    <location>
        <begin position="5"/>
        <end position="56"/>
    </location>
</feature>
<dbReference type="EMBL" id="JAKZBV010000001">
    <property type="protein sequence ID" value="MCH6468409.1"/>
    <property type="molecule type" value="Genomic_DNA"/>
</dbReference>
<accession>A0ABS9TVG9</accession>
<name>A0ABS9TVG9_9MICC</name>
<dbReference type="GO" id="GO:0003677">
    <property type="term" value="F:DNA binding"/>
    <property type="evidence" value="ECO:0007669"/>
    <property type="project" value="UniProtKB-KW"/>
</dbReference>
<sequence length="94" mass="11172">MDQQLTTQQAADLLGISRPTLIKLLDKHEIPYEQPSGGRHRRLRLSDVLEYRERRRGERRSRLAEMTRQAAEDGLYERSAEDYREALRRARHAR</sequence>
<dbReference type="Proteomes" id="UP001202922">
    <property type="component" value="Unassembled WGS sequence"/>
</dbReference>
<evidence type="ECO:0000313" key="3">
    <source>
        <dbReference type="Proteomes" id="UP001202922"/>
    </source>
</evidence>
<gene>
    <name evidence="2" type="ORF">L0M17_00155</name>
</gene>
<dbReference type="NCBIfam" id="TIGR01764">
    <property type="entry name" value="excise"/>
    <property type="match status" value="1"/>
</dbReference>
<proteinExistence type="predicted"/>
<dbReference type="InterPro" id="IPR036388">
    <property type="entry name" value="WH-like_DNA-bd_sf"/>
</dbReference>
<dbReference type="Gene3D" id="1.10.10.10">
    <property type="entry name" value="Winged helix-like DNA-binding domain superfamily/Winged helix DNA-binding domain"/>
    <property type="match status" value="1"/>
</dbReference>
<reference evidence="2 3" key="1">
    <citation type="submission" date="2022-03" db="EMBL/GenBank/DDBJ databases">
        <title>Sinomonas sp. isolated from a soil.</title>
        <authorList>
            <person name="Han J."/>
            <person name="Kim D.-U."/>
        </authorList>
    </citation>
    <scope>NUCLEOTIDE SEQUENCE [LARGE SCALE GENOMIC DNA]</scope>
    <source>
        <strain evidence="2 3">5-5</strain>
    </source>
</reference>
<dbReference type="InterPro" id="IPR009061">
    <property type="entry name" value="DNA-bd_dom_put_sf"/>
</dbReference>
<comment type="caution">
    <text evidence="2">The sequence shown here is derived from an EMBL/GenBank/DDBJ whole genome shotgun (WGS) entry which is preliminary data.</text>
</comment>
<keyword evidence="2" id="KW-0238">DNA-binding</keyword>
<dbReference type="InterPro" id="IPR010093">
    <property type="entry name" value="SinI_DNA-bd"/>
</dbReference>